<gene>
    <name evidence="11" type="ORF">CBF35_02325</name>
</gene>
<dbReference type="PANTHER" id="PTHR21581">
    <property type="entry name" value="D-ALANYL-D-ALANINE CARBOXYPEPTIDASE"/>
    <property type="match status" value="1"/>
</dbReference>
<keyword evidence="5" id="KW-0573">Peptidoglycan synthesis</keyword>
<evidence type="ECO:0000256" key="6">
    <source>
        <dbReference type="ARBA" id="ARBA00023316"/>
    </source>
</evidence>
<dbReference type="Proteomes" id="UP000287239">
    <property type="component" value="Unassembled WGS sequence"/>
</dbReference>
<proteinExistence type="inferred from homology"/>
<evidence type="ECO:0000313" key="11">
    <source>
        <dbReference type="EMBL" id="RST97524.1"/>
    </source>
</evidence>
<feature type="active site" description="Proton acceptor" evidence="7">
    <location>
        <position position="102"/>
    </location>
</feature>
<organism evidence="11 12">
    <name type="scientific">Vagococcus salmoninarum</name>
    <dbReference type="NCBI Taxonomy" id="2739"/>
    <lineage>
        <taxon>Bacteria</taxon>
        <taxon>Bacillati</taxon>
        <taxon>Bacillota</taxon>
        <taxon>Bacilli</taxon>
        <taxon>Lactobacillales</taxon>
        <taxon>Enterococcaceae</taxon>
        <taxon>Vagococcus</taxon>
    </lineage>
</organism>
<feature type="binding site" evidence="8">
    <location>
        <position position="271"/>
    </location>
    <ligand>
        <name>substrate</name>
    </ligand>
</feature>
<name>A0A429ZUV9_9ENTE</name>
<evidence type="ECO:0000259" key="10">
    <source>
        <dbReference type="Pfam" id="PF00768"/>
    </source>
</evidence>
<sequence>MKMNQKGVFVMKKRINKQKKKFPIIKLLIIVAVLLSGYTFKDQLIEKVMPGGVGQEVAVSAESAKSFPKINSKQGILVNLKTKEVISQKKGNQVIYPASLTKIMTTLVALEQDLALDRSLTIPSGLMSDLHQEGAAVTGFFEGETVPVLDLLYGVMLPSGADAALTVAEGLAGSEEKFVALMNQKAQDLKLENTHFTNVTGLHDKEHQTTVADLSRLLASALENPQFRAIFTTKENVFYNDYHPEGLVMPSRLFANLETSQLNQGEILGGKTGYTDEAGQCLASLAIIDGQEYILVTTGAKTKSDFANLHIEDAVSIYQNM</sequence>
<dbReference type="InterPro" id="IPR001967">
    <property type="entry name" value="Peptidase_S11_N"/>
</dbReference>
<keyword evidence="2" id="KW-0732">Signal</keyword>
<reference evidence="11 12" key="1">
    <citation type="submission" date="2017-05" db="EMBL/GenBank/DDBJ databases">
        <title>Vagococcus spp. assemblies.</title>
        <authorList>
            <person name="Gulvik C.A."/>
        </authorList>
    </citation>
    <scope>NUCLEOTIDE SEQUENCE [LARGE SCALE GENOMIC DNA]</scope>
    <source>
        <strain evidence="11 12">NCFB 2777</strain>
    </source>
</reference>
<dbReference type="GO" id="GO:0009002">
    <property type="term" value="F:serine-type D-Ala-D-Ala carboxypeptidase activity"/>
    <property type="evidence" value="ECO:0007669"/>
    <property type="project" value="InterPro"/>
</dbReference>
<keyword evidence="12" id="KW-1185">Reference proteome</keyword>
<dbReference type="PANTHER" id="PTHR21581:SF6">
    <property type="entry name" value="TRAFFICKING PROTEIN PARTICLE COMPLEX SUBUNIT 12"/>
    <property type="match status" value="1"/>
</dbReference>
<evidence type="ECO:0000256" key="9">
    <source>
        <dbReference type="RuleBase" id="RU004016"/>
    </source>
</evidence>
<evidence type="ECO:0000256" key="1">
    <source>
        <dbReference type="ARBA" id="ARBA00007164"/>
    </source>
</evidence>
<dbReference type="SUPFAM" id="SSF56601">
    <property type="entry name" value="beta-lactamase/transpeptidase-like"/>
    <property type="match status" value="1"/>
</dbReference>
<dbReference type="InterPro" id="IPR018044">
    <property type="entry name" value="Peptidase_S11"/>
</dbReference>
<dbReference type="InterPro" id="IPR012338">
    <property type="entry name" value="Beta-lactam/transpept-like"/>
</dbReference>
<keyword evidence="6" id="KW-0961">Cell wall biogenesis/degradation</keyword>
<evidence type="ECO:0000256" key="2">
    <source>
        <dbReference type="ARBA" id="ARBA00022729"/>
    </source>
</evidence>
<evidence type="ECO:0000256" key="4">
    <source>
        <dbReference type="ARBA" id="ARBA00022960"/>
    </source>
</evidence>
<evidence type="ECO:0000256" key="5">
    <source>
        <dbReference type="ARBA" id="ARBA00022984"/>
    </source>
</evidence>
<evidence type="ECO:0000256" key="7">
    <source>
        <dbReference type="PIRSR" id="PIRSR618044-1"/>
    </source>
</evidence>
<feature type="active site" description="Acyl-ester intermediate" evidence="7">
    <location>
        <position position="99"/>
    </location>
</feature>
<keyword evidence="4" id="KW-0133">Cell shape</keyword>
<protein>
    <recommendedName>
        <fullName evidence="10">Peptidase S11 D-alanyl-D-alanine carboxypeptidase A N-terminal domain-containing protein</fullName>
    </recommendedName>
</protein>
<dbReference type="EMBL" id="NGJU01000002">
    <property type="protein sequence ID" value="RST97524.1"/>
    <property type="molecule type" value="Genomic_DNA"/>
</dbReference>
<comment type="caution">
    <text evidence="11">The sequence shown here is derived from an EMBL/GenBank/DDBJ whole genome shotgun (WGS) entry which is preliminary data.</text>
</comment>
<evidence type="ECO:0000256" key="8">
    <source>
        <dbReference type="PIRSR" id="PIRSR618044-2"/>
    </source>
</evidence>
<comment type="similarity">
    <text evidence="1 9">Belongs to the peptidase S11 family.</text>
</comment>
<keyword evidence="3" id="KW-0378">Hydrolase</keyword>
<feature type="active site" evidence="7">
    <location>
        <position position="159"/>
    </location>
</feature>
<dbReference type="GO" id="GO:0008360">
    <property type="term" value="P:regulation of cell shape"/>
    <property type="evidence" value="ECO:0007669"/>
    <property type="project" value="UniProtKB-KW"/>
</dbReference>
<dbReference type="OrthoDB" id="9791132at2"/>
<evidence type="ECO:0000313" key="12">
    <source>
        <dbReference type="Proteomes" id="UP000287239"/>
    </source>
</evidence>
<dbReference type="PRINTS" id="PR00725">
    <property type="entry name" value="DADACBPTASE1"/>
</dbReference>
<dbReference type="AlphaFoldDB" id="A0A429ZUV9"/>
<dbReference type="GO" id="GO:0009252">
    <property type="term" value="P:peptidoglycan biosynthetic process"/>
    <property type="evidence" value="ECO:0007669"/>
    <property type="project" value="UniProtKB-KW"/>
</dbReference>
<evidence type="ECO:0000256" key="3">
    <source>
        <dbReference type="ARBA" id="ARBA00022801"/>
    </source>
</evidence>
<dbReference type="Gene3D" id="3.40.710.10">
    <property type="entry name" value="DD-peptidase/beta-lactamase superfamily"/>
    <property type="match status" value="1"/>
</dbReference>
<accession>A0A429ZUV9</accession>
<feature type="domain" description="Peptidase S11 D-alanyl-D-alanine carboxypeptidase A N-terminal" evidence="10">
    <location>
        <begin position="64"/>
        <end position="302"/>
    </location>
</feature>
<dbReference type="Pfam" id="PF00768">
    <property type="entry name" value="Peptidase_S11"/>
    <property type="match status" value="1"/>
</dbReference>
<dbReference type="GO" id="GO:0071555">
    <property type="term" value="P:cell wall organization"/>
    <property type="evidence" value="ECO:0007669"/>
    <property type="project" value="UniProtKB-KW"/>
</dbReference>
<dbReference type="GO" id="GO:0006508">
    <property type="term" value="P:proteolysis"/>
    <property type="evidence" value="ECO:0007669"/>
    <property type="project" value="InterPro"/>
</dbReference>